<dbReference type="PROSITE" id="PS51296">
    <property type="entry name" value="RIESKE"/>
    <property type="match status" value="1"/>
</dbReference>
<dbReference type="SUPFAM" id="SSF50022">
    <property type="entry name" value="ISP domain"/>
    <property type="match status" value="1"/>
</dbReference>
<keyword evidence="9" id="KW-0223">Dioxygenase</keyword>
<evidence type="ECO:0000256" key="5">
    <source>
        <dbReference type="ARBA" id="ARBA00023002"/>
    </source>
</evidence>
<keyword evidence="6" id="KW-0408">Iron</keyword>
<proteinExistence type="inferred from homology"/>
<dbReference type="Proteomes" id="UP000295727">
    <property type="component" value="Chromosome 3"/>
</dbReference>
<dbReference type="PRINTS" id="PR00090">
    <property type="entry name" value="RNGDIOXGNASE"/>
</dbReference>
<reference evidence="9 10" key="1">
    <citation type="submission" date="2019-03" db="EMBL/GenBank/DDBJ databases">
        <title>Paraburkholderia sp. 7MH5, isolated from subtropical forest soil.</title>
        <authorList>
            <person name="Gao Z.-H."/>
            <person name="Qiu L.-H."/>
        </authorList>
    </citation>
    <scope>NUCLEOTIDE SEQUENCE [LARGE SCALE GENOMIC DNA]</scope>
    <source>
        <strain evidence="9 10">7MH5</strain>
    </source>
</reference>
<dbReference type="Gene3D" id="3.90.380.10">
    <property type="entry name" value="Naphthalene 1,2-dioxygenase Alpha Subunit, Chain A, domain 1"/>
    <property type="match status" value="1"/>
</dbReference>
<gene>
    <name evidence="9" type="ORF">E1956_32060</name>
</gene>
<dbReference type="GO" id="GO:0005506">
    <property type="term" value="F:iron ion binding"/>
    <property type="evidence" value="ECO:0007669"/>
    <property type="project" value="InterPro"/>
</dbReference>
<dbReference type="Pfam" id="PF00355">
    <property type="entry name" value="Rieske"/>
    <property type="match status" value="1"/>
</dbReference>
<evidence type="ECO:0000256" key="4">
    <source>
        <dbReference type="ARBA" id="ARBA00022723"/>
    </source>
</evidence>
<dbReference type="OrthoDB" id="9790995at2"/>
<name>A0A4P7D3E2_9BURK</name>
<protein>
    <submittedName>
        <fullName evidence="9">Aromatic ring-hydroxylating dioxygenase subunit alpha</fullName>
    </submittedName>
</protein>
<evidence type="ECO:0000256" key="3">
    <source>
        <dbReference type="ARBA" id="ARBA00022714"/>
    </source>
</evidence>
<keyword evidence="7" id="KW-0411">Iron-sulfur</keyword>
<dbReference type="CDD" id="cd03469">
    <property type="entry name" value="Rieske_RO_Alpha_N"/>
    <property type="match status" value="1"/>
</dbReference>
<dbReference type="KEGG" id="ppai:E1956_32060"/>
<dbReference type="AlphaFoldDB" id="A0A4P7D3E2"/>
<evidence type="ECO:0000313" key="10">
    <source>
        <dbReference type="Proteomes" id="UP000295727"/>
    </source>
</evidence>
<dbReference type="InterPro" id="IPR017941">
    <property type="entry name" value="Rieske_2Fe-2S"/>
</dbReference>
<dbReference type="GO" id="GO:0051213">
    <property type="term" value="F:dioxygenase activity"/>
    <property type="evidence" value="ECO:0007669"/>
    <property type="project" value="UniProtKB-KW"/>
</dbReference>
<dbReference type="Pfam" id="PF00848">
    <property type="entry name" value="Ring_hydroxyl_A"/>
    <property type="match status" value="1"/>
</dbReference>
<sequence length="455" mass="51090">MTRQAVRLQSGLQTPLQIRLQRSATSNPIEKEKEEHSVIDLAHVRSLLEARRSGHSLAGDFYTAPALHELDIDAVFSNEWLFACNVAEIPHAGDYVTLDIGKTSVVVLRDKDGGVNAFFNTCRHRGSLLCTEPQGHAKRFVCPYHQWVYELDGSLLSARQMPAGFDRDAHGLHPVHVEVICGMVYICIADNPPDITRFKAAVTPYIAPHRPERTKVAYSETLVEDANWKLVIENNRECYHCVGNHPELLATLIEFALPDDPRANRDFQLLMQEKTALWDSLGLPHLPADGGTEFRCIRLPFHRGAVSFTSDGRPACKKLLGDFTEPDIGSVRMFRVPNNWNHFLSDHIIHFRVLPLSATQTVLKTTWLVHEDAVEGVDYDIETLTQVWRATNDQDATLVAHNQRGVSSKGYRPGPYAPSEFMLTNFADWYAGKLATYLEGLPSRHAPIRLAMAQA</sequence>
<evidence type="ECO:0000256" key="1">
    <source>
        <dbReference type="ARBA" id="ARBA00001962"/>
    </source>
</evidence>
<dbReference type="GO" id="GO:0051537">
    <property type="term" value="F:2 iron, 2 sulfur cluster binding"/>
    <property type="evidence" value="ECO:0007669"/>
    <property type="project" value="UniProtKB-KW"/>
</dbReference>
<dbReference type="Gene3D" id="2.102.10.10">
    <property type="entry name" value="Rieske [2Fe-2S] iron-sulphur domain"/>
    <property type="match status" value="1"/>
</dbReference>
<dbReference type="InterPro" id="IPR036922">
    <property type="entry name" value="Rieske_2Fe-2S_sf"/>
</dbReference>
<dbReference type="EMBL" id="CP038150">
    <property type="protein sequence ID" value="QBR01787.1"/>
    <property type="molecule type" value="Genomic_DNA"/>
</dbReference>
<dbReference type="InterPro" id="IPR015879">
    <property type="entry name" value="Ring_hydroxy_dOase_asu_C_dom"/>
</dbReference>
<evidence type="ECO:0000259" key="8">
    <source>
        <dbReference type="PROSITE" id="PS51296"/>
    </source>
</evidence>
<comment type="similarity">
    <text evidence="2">Belongs to the bacterial ring-hydroxylating dioxygenase alpha subunit family.</text>
</comment>
<keyword evidence="10" id="KW-1185">Reference proteome</keyword>
<evidence type="ECO:0000313" key="9">
    <source>
        <dbReference type="EMBL" id="QBR01787.1"/>
    </source>
</evidence>
<keyword evidence="4" id="KW-0479">Metal-binding</keyword>
<organism evidence="9 10">
    <name type="scientific">Paraburkholderia pallida</name>
    <dbReference type="NCBI Taxonomy" id="2547399"/>
    <lineage>
        <taxon>Bacteria</taxon>
        <taxon>Pseudomonadati</taxon>
        <taxon>Pseudomonadota</taxon>
        <taxon>Betaproteobacteria</taxon>
        <taxon>Burkholderiales</taxon>
        <taxon>Burkholderiaceae</taxon>
        <taxon>Paraburkholderia</taxon>
    </lineage>
</organism>
<keyword evidence="3" id="KW-0001">2Fe-2S</keyword>
<accession>A0A4P7D3E2</accession>
<dbReference type="PANTHER" id="PTHR43756:SF5">
    <property type="entry name" value="CHOLINE MONOOXYGENASE, CHLOROPLASTIC"/>
    <property type="match status" value="1"/>
</dbReference>
<feature type="domain" description="Rieske" evidence="8">
    <location>
        <begin position="81"/>
        <end position="186"/>
    </location>
</feature>
<dbReference type="SUPFAM" id="SSF55961">
    <property type="entry name" value="Bet v1-like"/>
    <property type="match status" value="1"/>
</dbReference>
<dbReference type="InterPro" id="IPR001663">
    <property type="entry name" value="Rng_hydr_dOase-A"/>
</dbReference>
<evidence type="ECO:0000256" key="2">
    <source>
        <dbReference type="ARBA" id="ARBA00008751"/>
    </source>
</evidence>
<keyword evidence="5" id="KW-0560">Oxidoreductase</keyword>
<evidence type="ECO:0000256" key="7">
    <source>
        <dbReference type="ARBA" id="ARBA00023014"/>
    </source>
</evidence>
<dbReference type="PANTHER" id="PTHR43756">
    <property type="entry name" value="CHOLINE MONOOXYGENASE, CHLOROPLASTIC"/>
    <property type="match status" value="1"/>
</dbReference>
<comment type="cofactor">
    <cofactor evidence="1">
        <name>Fe cation</name>
        <dbReference type="ChEBI" id="CHEBI:24875"/>
    </cofactor>
</comment>
<dbReference type="CDD" id="cd08884">
    <property type="entry name" value="RHO_alpha_C_GbcA-like"/>
    <property type="match status" value="1"/>
</dbReference>
<evidence type="ECO:0000256" key="6">
    <source>
        <dbReference type="ARBA" id="ARBA00023004"/>
    </source>
</evidence>